<reference evidence="1" key="1">
    <citation type="submission" date="2021-06" db="EMBL/GenBank/DDBJ databases">
        <authorList>
            <person name="Hodson N. C."/>
            <person name="Mongue J. A."/>
            <person name="Jaron S. K."/>
        </authorList>
    </citation>
    <scope>NUCLEOTIDE SEQUENCE</scope>
</reference>
<evidence type="ECO:0000313" key="2">
    <source>
        <dbReference type="Proteomes" id="UP000708208"/>
    </source>
</evidence>
<dbReference type="AlphaFoldDB" id="A0A8J2K9J0"/>
<evidence type="ECO:0000313" key="1">
    <source>
        <dbReference type="EMBL" id="CAG7785596.1"/>
    </source>
</evidence>
<gene>
    <name evidence="1" type="ORF">AFUS01_LOCUS24212</name>
</gene>
<protein>
    <submittedName>
        <fullName evidence="1">Uncharacterized protein</fullName>
    </submittedName>
</protein>
<name>A0A8J2K9J0_9HEXA</name>
<organism evidence="1 2">
    <name type="scientific">Allacma fusca</name>
    <dbReference type="NCBI Taxonomy" id="39272"/>
    <lineage>
        <taxon>Eukaryota</taxon>
        <taxon>Metazoa</taxon>
        <taxon>Ecdysozoa</taxon>
        <taxon>Arthropoda</taxon>
        <taxon>Hexapoda</taxon>
        <taxon>Collembola</taxon>
        <taxon>Symphypleona</taxon>
        <taxon>Sminthuridae</taxon>
        <taxon>Allacma</taxon>
    </lineage>
</organism>
<keyword evidence="2" id="KW-1185">Reference proteome</keyword>
<dbReference type="EMBL" id="CAJVCH010299492">
    <property type="protein sequence ID" value="CAG7785596.1"/>
    <property type="molecule type" value="Genomic_DNA"/>
</dbReference>
<dbReference type="Proteomes" id="UP000708208">
    <property type="component" value="Unassembled WGS sequence"/>
</dbReference>
<proteinExistence type="predicted"/>
<comment type="caution">
    <text evidence="1">The sequence shown here is derived from an EMBL/GenBank/DDBJ whole genome shotgun (WGS) entry which is preliminary data.</text>
</comment>
<accession>A0A8J2K9J0</accession>
<sequence length="68" mass="8391">MTLNTHMQYSIHGNFYKTRPEVHATQLRYEFRLPYKSFYTCGFYKRRYLCNPTQLREMHIDVSIHQND</sequence>